<gene>
    <name evidence="1" type="ORF">DEO72_LG4g620</name>
</gene>
<keyword evidence="2" id="KW-1185">Reference proteome</keyword>
<dbReference type="EMBL" id="CP039348">
    <property type="protein sequence ID" value="QCD89674.1"/>
    <property type="molecule type" value="Genomic_DNA"/>
</dbReference>
<name>A0A4D6LNS7_VIGUN</name>
<proteinExistence type="predicted"/>
<dbReference type="Proteomes" id="UP000501690">
    <property type="component" value="Linkage Group LG4"/>
</dbReference>
<dbReference type="AlphaFoldDB" id="A0A4D6LNS7"/>
<sequence>MAKRGELRERWRSKLGRGGVAKKTHGEDYVMEVASGCHGCWCVAVAGRGEEVRRRLPWWWKERRKLGLGFHE</sequence>
<accession>A0A4D6LNS7</accession>
<evidence type="ECO:0000313" key="2">
    <source>
        <dbReference type="Proteomes" id="UP000501690"/>
    </source>
</evidence>
<protein>
    <submittedName>
        <fullName evidence="1">Uncharacterized protein</fullName>
    </submittedName>
</protein>
<organism evidence="1 2">
    <name type="scientific">Vigna unguiculata</name>
    <name type="common">Cowpea</name>
    <dbReference type="NCBI Taxonomy" id="3917"/>
    <lineage>
        <taxon>Eukaryota</taxon>
        <taxon>Viridiplantae</taxon>
        <taxon>Streptophyta</taxon>
        <taxon>Embryophyta</taxon>
        <taxon>Tracheophyta</taxon>
        <taxon>Spermatophyta</taxon>
        <taxon>Magnoliopsida</taxon>
        <taxon>eudicotyledons</taxon>
        <taxon>Gunneridae</taxon>
        <taxon>Pentapetalae</taxon>
        <taxon>rosids</taxon>
        <taxon>fabids</taxon>
        <taxon>Fabales</taxon>
        <taxon>Fabaceae</taxon>
        <taxon>Papilionoideae</taxon>
        <taxon>50 kb inversion clade</taxon>
        <taxon>NPAAA clade</taxon>
        <taxon>indigoferoid/millettioid clade</taxon>
        <taxon>Phaseoleae</taxon>
        <taxon>Vigna</taxon>
    </lineage>
</organism>
<reference evidence="1 2" key="1">
    <citation type="submission" date="2019-04" db="EMBL/GenBank/DDBJ databases">
        <title>An improved genome assembly and genetic linkage map for asparagus bean, Vigna unguiculata ssp. sesquipedialis.</title>
        <authorList>
            <person name="Xia Q."/>
            <person name="Zhang R."/>
            <person name="Dong Y."/>
        </authorList>
    </citation>
    <scope>NUCLEOTIDE SEQUENCE [LARGE SCALE GENOMIC DNA]</scope>
    <source>
        <tissue evidence="1">Leaf</tissue>
    </source>
</reference>
<evidence type="ECO:0000313" key="1">
    <source>
        <dbReference type="EMBL" id="QCD89674.1"/>
    </source>
</evidence>